<dbReference type="STRING" id="797419.SAMN05216556_11370"/>
<dbReference type="Pfam" id="PF00144">
    <property type="entry name" value="Beta-lactamase"/>
    <property type="match status" value="1"/>
</dbReference>
<dbReference type="PROSITE" id="PS51257">
    <property type="entry name" value="PROKAR_LIPOPROTEIN"/>
    <property type="match status" value="1"/>
</dbReference>
<dbReference type="SUPFAM" id="SSF56601">
    <property type="entry name" value="beta-lactamase/transpeptidase-like"/>
    <property type="match status" value="1"/>
</dbReference>
<dbReference type="InterPro" id="IPR001466">
    <property type="entry name" value="Beta-lactam-related"/>
</dbReference>
<dbReference type="AlphaFoldDB" id="A0A1M6HRN1"/>
<evidence type="ECO:0000313" key="3">
    <source>
        <dbReference type="Proteomes" id="UP000184172"/>
    </source>
</evidence>
<reference evidence="3" key="1">
    <citation type="submission" date="2016-11" db="EMBL/GenBank/DDBJ databases">
        <authorList>
            <person name="Varghese N."/>
            <person name="Submissions S."/>
        </authorList>
    </citation>
    <scope>NUCLEOTIDE SEQUENCE [LARGE SCALE GENOMIC DNA]</scope>
    <source>
        <strain evidence="3">DSM 26349</strain>
    </source>
</reference>
<evidence type="ECO:0000313" key="2">
    <source>
        <dbReference type="EMBL" id="SHJ24859.1"/>
    </source>
</evidence>
<dbReference type="PANTHER" id="PTHR46825">
    <property type="entry name" value="D-ALANYL-D-ALANINE-CARBOXYPEPTIDASE/ENDOPEPTIDASE AMPH"/>
    <property type="match status" value="1"/>
</dbReference>
<sequence length="409" mass="45347">MKPSKLHIMNIKTALFFIVVSCSTTFISCEKSNVSEEENNVQLSLQGVADSIYNTFDAKWNIDKSGIMLYINGPSGSFITSSNITPKPTPDSYFRVASITKTFTAAAIMRLKQDGLLSIEDTIGKYITDNPAYDVPYRNQITIKQLLQHRGGVFDVTNNEIPETVNAPYAGTRYGDYVRSQNNVHTFTFDELVGINAEHELSTAMPNTSFNYSNTGYNILGKIIEIVSGKTYSQYITETFITPLNLTKTYSVWEGSDLEMRIPYINSHLYVEGETTIETSLDNMSIHVTEGNIVSTPNDIAKWMEKLLTGNAGVNSENVALMKEMQIADEAHGVYGLGLTFNAGLGYGHDGAHLSYISTLRYNPDTGITVLATANFIRVDPSNENDQSFFELAFGVRDACQAATKKYQE</sequence>
<evidence type="ECO:0000259" key="1">
    <source>
        <dbReference type="Pfam" id="PF00144"/>
    </source>
</evidence>
<accession>A0A1M6HRN1</accession>
<dbReference type="InterPro" id="IPR050491">
    <property type="entry name" value="AmpC-like"/>
</dbReference>
<dbReference type="Proteomes" id="UP000184172">
    <property type="component" value="Unassembled WGS sequence"/>
</dbReference>
<gene>
    <name evidence="2" type="ORF">SAMN04487908_11234</name>
</gene>
<dbReference type="EMBL" id="FQYV01000012">
    <property type="protein sequence ID" value="SHJ24859.1"/>
    <property type="molecule type" value="Genomic_DNA"/>
</dbReference>
<dbReference type="RefSeq" id="WP_073218069.1">
    <property type="nucleotide sequence ID" value="NZ_FNNS01000013.1"/>
</dbReference>
<dbReference type="Gene3D" id="3.40.710.10">
    <property type="entry name" value="DD-peptidase/beta-lactamase superfamily"/>
    <property type="match status" value="1"/>
</dbReference>
<dbReference type="OrthoDB" id="9797709at2"/>
<proteinExistence type="predicted"/>
<name>A0A1M6HRN1_9FLAO</name>
<protein>
    <submittedName>
        <fullName evidence="2">CubicO group peptidase, beta-lactamase class C family</fullName>
    </submittedName>
</protein>
<feature type="domain" description="Beta-lactamase-related" evidence="1">
    <location>
        <begin position="87"/>
        <end position="375"/>
    </location>
</feature>
<dbReference type="PANTHER" id="PTHR46825:SF7">
    <property type="entry name" value="D-ALANYL-D-ALANINE CARBOXYPEPTIDASE"/>
    <property type="match status" value="1"/>
</dbReference>
<keyword evidence="3" id="KW-1185">Reference proteome</keyword>
<organism evidence="2 3">
    <name type="scientific">Aequorivita viscosa</name>
    <dbReference type="NCBI Taxonomy" id="797419"/>
    <lineage>
        <taxon>Bacteria</taxon>
        <taxon>Pseudomonadati</taxon>
        <taxon>Bacteroidota</taxon>
        <taxon>Flavobacteriia</taxon>
        <taxon>Flavobacteriales</taxon>
        <taxon>Flavobacteriaceae</taxon>
        <taxon>Aequorivita</taxon>
    </lineage>
</organism>
<dbReference type="InterPro" id="IPR012338">
    <property type="entry name" value="Beta-lactam/transpept-like"/>
</dbReference>